<accession>A0ABY7ESV6</accession>
<dbReference type="SUPFAM" id="SSF53067">
    <property type="entry name" value="Actin-like ATPase domain"/>
    <property type="match status" value="1"/>
</dbReference>
<sequence length="135" mass="15145">AGLDNDRIILALEPETASIWCQHIDTSLKTDLSRTGSQYMVVDLGGGTADISVHERNTNGTLKDIYKASGGPWGGTCVDRNFISWLTIFFGETTLSRFREEDMEDYFGLLREFETKKRTITPDTDGFVTFRLPIA</sequence>
<organism evidence="1 2">
    <name type="scientific">Mya arenaria</name>
    <name type="common">Soft-shell clam</name>
    <dbReference type="NCBI Taxonomy" id="6604"/>
    <lineage>
        <taxon>Eukaryota</taxon>
        <taxon>Metazoa</taxon>
        <taxon>Spiralia</taxon>
        <taxon>Lophotrochozoa</taxon>
        <taxon>Mollusca</taxon>
        <taxon>Bivalvia</taxon>
        <taxon>Autobranchia</taxon>
        <taxon>Heteroconchia</taxon>
        <taxon>Euheterodonta</taxon>
        <taxon>Imparidentia</taxon>
        <taxon>Neoheterodontei</taxon>
        <taxon>Myida</taxon>
        <taxon>Myoidea</taxon>
        <taxon>Myidae</taxon>
        <taxon>Mya</taxon>
    </lineage>
</organism>
<feature type="non-terminal residue" evidence="1">
    <location>
        <position position="135"/>
    </location>
</feature>
<dbReference type="PANTHER" id="PTHR14187">
    <property type="entry name" value="ALPHA KINASE/ELONGATION FACTOR 2 KINASE"/>
    <property type="match status" value="1"/>
</dbReference>
<dbReference type="InterPro" id="IPR043129">
    <property type="entry name" value="ATPase_NBD"/>
</dbReference>
<name>A0ABY7ESV6_MYAAR</name>
<dbReference type="PANTHER" id="PTHR14187:SF5">
    <property type="entry name" value="HEAT SHOCK 70 KDA PROTEIN 12A"/>
    <property type="match status" value="1"/>
</dbReference>
<keyword evidence="2" id="KW-1185">Reference proteome</keyword>
<evidence type="ECO:0000313" key="2">
    <source>
        <dbReference type="Proteomes" id="UP001164746"/>
    </source>
</evidence>
<dbReference type="Proteomes" id="UP001164746">
    <property type="component" value="Chromosome 8"/>
</dbReference>
<gene>
    <name evidence="1" type="ORF">MAR_025991</name>
</gene>
<reference evidence="1" key="1">
    <citation type="submission" date="2022-11" db="EMBL/GenBank/DDBJ databases">
        <title>Centuries of genome instability and evolution in soft-shell clam transmissible cancer (bioRxiv).</title>
        <authorList>
            <person name="Hart S.F.M."/>
            <person name="Yonemitsu M.A."/>
            <person name="Giersch R.M."/>
            <person name="Beal B.F."/>
            <person name="Arriagada G."/>
            <person name="Davis B.W."/>
            <person name="Ostrander E.A."/>
            <person name="Goff S.P."/>
            <person name="Metzger M.J."/>
        </authorList>
    </citation>
    <scope>NUCLEOTIDE SEQUENCE</scope>
    <source>
        <strain evidence="1">MELC-2E11</strain>
        <tissue evidence="1">Siphon/mantle</tissue>
    </source>
</reference>
<dbReference type="EMBL" id="CP111019">
    <property type="protein sequence ID" value="WAR11811.1"/>
    <property type="molecule type" value="Genomic_DNA"/>
</dbReference>
<dbReference type="Gene3D" id="3.30.420.40">
    <property type="match status" value="2"/>
</dbReference>
<dbReference type="Gene3D" id="3.90.640.10">
    <property type="entry name" value="Actin, Chain A, domain 4"/>
    <property type="match status" value="1"/>
</dbReference>
<evidence type="ECO:0000313" key="1">
    <source>
        <dbReference type="EMBL" id="WAR11811.1"/>
    </source>
</evidence>
<proteinExistence type="predicted"/>
<protein>
    <submittedName>
        <fullName evidence="1">HS12B-like protein</fullName>
    </submittedName>
</protein>